<evidence type="ECO:0000313" key="1">
    <source>
        <dbReference type="EMBL" id="KAK9269860.1"/>
    </source>
</evidence>
<gene>
    <name evidence="1" type="ORF">L1049_025433</name>
</gene>
<dbReference type="Proteomes" id="UP001415857">
    <property type="component" value="Unassembled WGS sequence"/>
</dbReference>
<sequence length="219" mass="24116">MATTVGCTVEIYGTNATAIALHPIKGTVILDIHMRHRYQLSLPFRGVITLVDDILSLEFQYLFHIPLHVLTLPAHISEVVSGLNLDAAVTDYLKRQISSFAVNMAERALWEEGFVMVVDVVVLTVDIFGQDQVRRIKPGSMEMDGGDGLSSEIQDLELGGFDGGDHAVDDDVGKTTRGVFEYWKHGTVVSDGYQSRWRESTAIGIFEDSSALGSFGVRR</sequence>
<dbReference type="AlphaFoldDB" id="A0AAP0NB90"/>
<organism evidence="1 2">
    <name type="scientific">Liquidambar formosana</name>
    <name type="common">Formosan gum</name>
    <dbReference type="NCBI Taxonomy" id="63359"/>
    <lineage>
        <taxon>Eukaryota</taxon>
        <taxon>Viridiplantae</taxon>
        <taxon>Streptophyta</taxon>
        <taxon>Embryophyta</taxon>
        <taxon>Tracheophyta</taxon>
        <taxon>Spermatophyta</taxon>
        <taxon>Magnoliopsida</taxon>
        <taxon>eudicotyledons</taxon>
        <taxon>Gunneridae</taxon>
        <taxon>Pentapetalae</taxon>
        <taxon>Saxifragales</taxon>
        <taxon>Altingiaceae</taxon>
        <taxon>Liquidambar</taxon>
    </lineage>
</organism>
<accession>A0AAP0NB90</accession>
<proteinExistence type="predicted"/>
<evidence type="ECO:0000313" key="2">
    <source>
        <dbReference type="Proteomes" id="UP001415857"/>
    </source>
</evidence>
<name>A0AAP0NB90_LIQFO</name>
<dbReference type="EMBL" id="JBBPBK010000014">
    <property type="protein sequence ID" value="KAK9269860.1"/>
    <property type="molecule type" value="Genomic_DNA"/>
</dbReference>
<reference evidence="1 2" key="1">
    <citation type="journal article" date="2024" name="Plant J.">
        <title>Genome sequences and population genomics reveal climatic adaptation and genomic divergence between two closely related sweetgum species.</title>
        <authorList>
            <person name="Xu W.Q."/>
            <person name="Ren C.Q."/>
            <person name="Zhang X.Y."/>
            <person name="Comes H.P."/>
            <person name="Liu X.H."/>
            <person name="Li Y.G."/>
            <person name="Kettle C.J."/>
            <person name="Jalonen R."/>
            <person name="Gaisberger H."/>
            <person name="Ma Y.Z."/>
            <person name="Qiu Y.X."/>
        </authorList>
    </citation>
    <scope>NUCLEOTIDE SEQUENCE [LARGE SCALE GENOMIC DNA]</scope>
    <source>
        <strain evidence="1">Hangzhou</strain>
    </source>
</reference>
<protein>
    <submittedName>
        <fullName evidence="1">Uncharacterized protein</fullName>
    </submittedName>
</protein>
<comment type="caution">
    <text evidence="1">The sequence shown here is derived from an EMBL/GenBank/DDBJ whole genome shotgun (WGS) entry which is preliminary data.</text>
</comment>
<keyword evidence="2" id="KW-1185">Reference proteome</keyword>